<proteinExistence type="predicted"/>
<dbReference type="EMBL" id="CAWUPB010001159">
    <property type="protein sequence ID" value="CAK7340129.1"/>
    <property type="molecule type" value="Genomic_DNA"/>
</dbReference>
<comment type="caution">
    <text evidence="3">The sequence shown here is derived from an EMBL/GenBank/DDBJ whole genome shotgun (WGS) entry which is preliminary data.</text>
</comment>
<feature type="transmembrane region" description="Helical" evidence="1">
    <location>
        <begin position="90"/>
        <end position="107"/>
    </location>
</feature>
<dbReference type="AlphaFoldDB" id="A0AAV1RTU7"/>
<keyword evidence="1" id="KW-1133">Transmembrane helix</keyword>
<evidence type="ECO:0000256" key="2">
    <source>
        <dbReference type="SAM" id="SignalP"/>
    </source>
</evidence>
<accession>A0AAV1RTU7</accession>
<keyword evidence="4" id="KW-1185">Reference proteome</keyword>
<keyword evidence="1" id="KW-0812">Transmembrane</keyword>
<feature type="chain" id="PRO_5043527790" evidence="2">
    <location>
        <begin position="25"/>
        <end position="109"/>
    </location>
</feature>
<gene>
    <name evidence="3" type="ORF">DCAF_LOCUS15210</name>
</gene>
<evidence type="ECO:0000313" key="4">
    <source>
        <dbReference type="Proteomes" id="UP001314170"/>
    </source>
</evidence>
<dbReference type="PANTHER" id="PTHR33786">
    <property type="entry name" value="UBIQUITIN CARBOXYL-TERMINAL HYDROLASE"/>
    <property type="match status" value="1"/>
</dbReference>
<dbReference type="PANTHER" id="PTHR33786:SF2">
    <property type="entry name" value="UBIQUITIN CARBOXYL-TERMINAL HYDROLASE"/>
    <property type="match status" value="1"/>
</dbReference>
<protein>
    <submittedName>
        <fullName evidence="3">Uncharacterized protein</fullName>
    </submittedName>
</protein>
<evidence type="ECO:0000256" key="1">
    <source>
        <dbReference type="SAM" id="Phobius"/>
    </source>
</evidence>
<feature type="signal peptide" evidence="2">
    <location>
        <begin position="1"/>
        <end position="24"/>
    </location>
</feature>
<name>A0AAV1RTU7_9ROSI</name>
<sequence>MSAYGISLSLMLLLLANVMNYNEASTSLVAQVNGSATSNEMVPLMEPVKFVEIKMMMNESRRRLNGFQICALCTCCGGPLVSVLSLPRPVIALDAISSSSAFFLILLQV</sequence>
<reference evidence="3 4" key="1">
    <citation type="submission" date="2024-01" db="EMBL/GenBank/DDBJ databases">
        <authorList>
            <person name="Waweru B."/>
        </authorList>
    </citation>
    <scope>NUCLEOTIDE SEQUENCE [LARGE SCALE GENOMIC DNA]</scope>
</reference>
<dbReference type="Proteomes" id="UP001314170">
    <property type="component" value="Unassembled WGS sequence"/>
</dbReference>
<keyword evidence="1" id="KW-0472">Membrane</keyword>
<evidence type="ECO:0000313" key="3">
    <source>
        <dbReference type="EMBL" id="CAK7340129.1"/>
    </source>
</evidence>
<organism evidence="3 4">
    <name type="scientific">Dovyalis caffra</name>
    <dbReference type="NCBI Taxonomy" id="77055"/>
    <lineage>
        <taxon>Eukaryota</taxon>
        <taxon>Viridiplantae</taxon>
        <taxon>Streptophyta</taxon>
        <taxon>Embryophyta</taxon>
        <taxon>Tracheophyta</taxon>
        <taxon>Spermatophyta</taxon>
        <taxon>Magnoliopsida</taxon>
        <taxon>eudicotyledons</taxon>
        <taxon>Gunneridae</taxon>
        <taxon>Pentapetalae</taxon>
        <taxon>rosids</taxon>
        <taxon>fabids</taxon>
        <taxon>Malpighiales</taxon>
        <taxon>Salicaceae</taxon>
        <taxon>Flacourtieae</taxon>
        <taxon>Dovyalis</taxon>
    </lineage>
</organism>
<keyword evidence="2" id="KW-0732">Signal</keyword>